<dbReference type="PANTHER" id="PTHR43180:SF33">
    <property type="entry name" value="15-HYDROXYPROSTAGLANDIN DEHYDROGENASE [NAD(+)]-LIKE"/>
    <property type="match status" value="1"/>
</dbReference>
<keyword evidence="2" id="KW-0560">Oxidoreductase</keyword>
<evidence type="ECO:0000256" key="1">
    <source>
        <dbReference type="ARBA" id="ARBA00006484"/>
    </source>
</evidence>
<evidence type="ECO:0000256" key="2">
    <source>
        <dbReference type="ARBA" id="ARBA00023002"/>
    </source>
</evidence>
<dbReference type="CDD" id="cd05233">
    <property type="entry name" value="SDR_c"/>
    <property type="match status" value="1"/>
</dbReference>
<dbReference type="PRINTS" id="PR00080">
    <property type="entry name" value="SDRFAMILY"/>
</dbReference>
<proteinExistence type="inferred from homology"/>
<dbReference type="KEGG" id="pgm:PGRAT_25110"/>
<keyword evidence="5" id="KW-1185">Reference proteome</keyword>
<dbReference type="PRINTS" id="PR00081">
    <property type="entry name" value="GDHRDH"/>
</dbReference>
<dbReference type="InterPro" id="IPR020904">
    <property type="entry name" value="Sc_DH/Rdtase_CS"/>
</dbReference>
<comment type="similarity">
    <text evidence="1 3">Belongs to the short-chain dehydrogenases/reductases (SDR) family.</text>
</comment>
<dbReference type="Gene3D" id="3.40.50.720">
    <property type="entry name" value="NAD(P)-binding Rossmann-like Domain"/>
    <property type="match status" value="1"/>
</dbReference>
<dbReference type="PROSITE" id="PS00061">
    <property type="entry name" value="ADH_SHORT"/>
    <property type="match status" value="1"/>
</dbReference>
<name>A0A089MB80_9BACL</name>
<dbReference type="eggNOG" id="COG0300">
    <property type="taxonomic scope" value="Bacteria"/>
</dbReference>
<accession>A0A089MB80</accession>
<dbReference type="OrthoDB" id="9775296at2"/>
<gene>
    <name evidence="4" type="ORF">PGRAT_25110</name>
</gene>
<evidence type="ECO:0000256" key="3">
    <source>
        <dbReference type="RuleBase" id="RU000363"/>
    </source>
</evidence>
<dbReference type="HOGENOM" id="CLU_010194_2_1_9"/>
<dbReference type="InterPro" id="IPR002347">
    <property type="entry name" value="SDR_fam"/>
</dbReference>
<dbReference type="GO" id="GO:0016491">
    <property type="term" value="F:oxidoreductase activity"/>
    <property type="evidence" value="ECO:0007669"/>
    <property type="project" value="UniProtKB-KW"/>
</dbReference>
<dbReference type="InterPro" id="IPR036291">
    <property type="entry name" value="NAD(P)-bd_dom_sf"/>
</dbReference>
<evidence type="ECO:0000313" key="5">
    <source>
        <dbReference type="Proteomes" id="UP000029500"/>
    </source>
</evidence>
<organism evidence="4 5">
    <name type="scientific">Paenibacillus graminis</name>
    <dbReference type="NCBI Taxonomy" id="189425"/>
    <lineage>
        <taxon>Bacteria</taxon>
        <taxon>Bacillati</taxon>
        <taxon>Bacillota</taxon>
        <taxon>Bacilli</taxon>
        <taxon>Bacillales</taxon>
        <taxon>Paenibacillaceae</taxon>
        <taxon>Paenibacillus</taxon>
    </lineage>
</organism>
<dbReference type="FunFam" id="3.40.50.720:FF:000084">
    <property type="entry name" value="Short-chain dehydrogenase reductase"/>
    <property type="match status" value="1"/>
</dbReference>
<dbReference type="GO" id="GO:0008206">
    <property type="term" value="P:bile acid metabolic process"/>
    <property type="evidence" value="ECO:0007669"/>
    <property type="project" value="UniProtKB-ARBA"/>
</dbReference>
<dbReference type="AlphaFoldDB" id="A0A089MB80"/>
<dbReference type="Pfam" id="PF00106">
    <property type="entry name" value="adh_short"/>
    <property type="match status" value="1"/>
</dbReference>
<reference evidence="4 5" key="1">
    <citation type="submission" date="2014-08" db="EMBL/GenBank/DDBJ databases">
        <title>Comparative genomics of the Paenibacillus odorifer group.</title>
        <authorList>
            <person name="den Bakker H.C."/>
            <person name="Tsai Y.-C."/>
            <person name="Martin N."/>
            <person name="Korlach J."/>
            <person name="Wiedmann M."/>
        </authorList>
    </citation>
    <scope>NUCLEOTIDE SEQUENCE [LARGE SCALE GENOMIC DNA]</scope>
    <source>
        <strain evidence="4 5">DSM 15220</strain>
    </source>
</reference>
<protein>
    <submittedName>
        <fullName evidence="4">Oxidoreductase</fullName>
    </submittedName>
</protein>
<dbReference type="SUPFAM" id="SSF51735">
    <property type="entry name" value="NAD(P)-binding Rossmann-fold domains"/>
    <property type="match status" value="1"/>
</dbReference>
<evidence type="ECO:0000313" key="4">
    <source>
        <dbReference type="EMBL" id="AIQ70547.1"/>
    </source>
</evidence>
<dbReference type="EMBL" id="CP009287">
    <property type="protein sequence ID" value="AIQ70547.1"/>
    <property type="molecule type" value="Genomic_DNA"/>
</dbReference>
<dbReference type="PANTHER" id="PTHR43180">
    <property type="entry name" value="3-OXOACYL-(ACYL-CARRIER-PROTEIN) REDUCTASE (AFU_ORTHOLOGUE AFUA_6G11210)"/>
    <property type="match status" value="1"/>
</dbReference>
<dbReference type="Proteomes" id="UP000029500">
    <property type="component" value="Chromosome"/>
</dbReference>
<dbReference type="RefSeq" id="WP_025704103.1">
    <property type="nucleotide sequence ID" value="NZ_CP009287.1"/>
</dbReference>
<sequence>MEAIKKVGIVTGGASGIGKALCKELLNRQVYIVIADLNAEEGYRTVAKLESLGGECRFVQVNVSDGPAVGELVNGIYREFGRLDYMFNNAGIAMYGEIGDMTQQNWHRILDVNLWGVIHGVQAAYPLMKEQGFGYIANTASAAGLGPAPGSGAYSASKHAVVGLTTSLHYEAEAYGVNVSCLCPAFVDTPIFASSEAIHMDKRIVLAQVKKQKLMSPGHFAALACTGVERNEVLVNPMPLRRTMDIVFTLFPFLHRKVMRLVCRTTREARLG</sequence>
<dbReference type="STRING" id="189425.PGRAT_25110"/>